<keyword evidence="4" id="KW-1185">Reference proteome</keyword>
<keyword evidence="1" id="KW-0812">Transmembrane</keyword>
<keyword evidence="1" id="KW-0472">Membrane</keyword>
<evidence type="ECO:0000256" key="1">
    <source>
        <dbReference type="SAM" id="Phobius"/>
    </source>
</evidence>
<dbReference type="AlphaFoldDB" id="A0A1I0MU85"/>
<dbReference type="OrthoDB" id="9762883at2"/>
<dbReference type="STRING" id="99656.SAMN05421659_102131"/>
<dbReference type="Proteomes" id="UP000199701">
    <property type="component" value="Unassembled WGS sequence"/>
</dbReference>
<evidence type="ECO:0000259" key="2">
    <source>
        <dbReference type="Pfam" id="PF05569"/>
    </source>
</evidence>
<reference evidence="3 4" key="1">
    <citation type="submission" date="2016-10" db="EMBL/GenBank/DDBJ databases">
        <authorList>
            <person name="de Groot N.N."/>
        </authorList>
    </citation>
    <scope>NUCLEOTIDE SEQUENCE [LARGE SCALE GENOMIC DNA]</scope>
    <source>
        <strain evidence="3 4">DSM 9179</strain>
    </source>
</reference>
<sequence>MGSFTAMGILLVKKLFNQKLSAKFHYCIWFILIARLVIPFSVSSPINMFNFIPQTQLENIFNNSNMWNITDQGPQKIDATDVNEYNDAGNNVKAQVNMQVNATAVDSESLFNGLGFNLKTAAIIWFTVFIMILLYICFVNLMLTLKLRKLSSCQRKDITELFNLCKLKLKIKSTVIILYDNQLKSPMLCGYVHPKILINPEIIERLSHDELRYVFLHELSHLKRKDLVVSLLGMIIQSIYWFNPIMLYSIHQMKKDCEIACDASVLSILNAEENKKYGQTIISMLKLLSEATMVHGTLGFASKFYIRRITMITRFKKTSAKYTVAALMITLLLTGCSSLTNSTSTPDSADKSAIVNTQTQTDVNIVATVSSSDLQKTETVATLSIAATQPDIKDSIIYIGGIAKSLRGIDRYSFTENGEIITGSAYGFDNNCRYFNADQTEINFEDFATIAYKKYCTGAFVKCNMKSVGKRVEEIYMID</sequence>
<dbReference type="Gene3D" id="3.30.2010.10">
    <property type="entry name" value="Metalloproteases ('zincins'), catalytic domain"/>
    <property type="match status" value="1"/>
</dbReference>
<protein>
    <submittedName>
        <fullName evidence="3">Bla regulator protein blaR1</fullName>
    </submittedName>
</protein>
<dbReference type="PANTHER" id="PTHR34978">
    <property type="entry name" value="POSSIBLE SENSOR-TRANSDUCER PROTEIN BLAR"/>
    <property type="match status" value="1"/>
</dbReference>
<feature type="transmembrane region" description="Helical" evidence="1">
    <location>
        <begin position="122"/>
        <end position="145"/>
    </location>
</feature>
<proteinExistence type="predicted"/>
<dbReference type="EMBL" id="FOJI01000002">
    <property type="protein sequence ID" value="SEV91922.1"/>
    <property type="molecule type" value="Genomic_DNA"/>
</dbReference>
<name>A0A1I0MU85_9FIRM</name>
<evidence type="ECO:0000313" key="4">
    <source>
        <dbReference type="Proteomes" id="UP000199701"/>
    </source>
</evidence>
<evidence type="ECO:0000313" key="3">
    <source>
        <dbReference type="EMBL" id="SEV91922.1"/>
    </source>
</evidence>
<feature type="transmembrane region" description="Helical" evidence="1">
    <location>
        <begin position="227"/>
        <end position="246"/>
    </location>
</feature>
<organism evidence="3 4">
    <name type="scientific">[Clostridium] fimetarium</name>
    <dbReference type="NCBI Taxonomy" id="99656"/>
    <lineage>
        <taxon>Bacteria</taxon>
        <taxon>Bacillati</taxon>
        <taxon>Bacillota</taxon>
        <taxon>Clostridia</taxon>
        <taxon>Lachnospirales</taxon>
        <taxon>Lachnospiraceae</taxon>
    </lineage>
</organism>
<feature type="transmembrane region" description="Helical" evidence="1">
    <location>
        <begin position="24"/>
        <end position="42"/>
    </location>
</feature>
<dbReference type="PANTHER" id="PTHR34978:SF3">
    <property type="entry name" value="SLR0241 PROTEIN"/>
    <property type="match status" value="1"/>
</dbReference>
<dbReference type="Pfam" id="PF05569">
    <property type="entry name" value="Peptidase_M56"/>
    <property type="match status" value="1"/>
</dbReference>
<dbReference type="InterPro" id="IPR008756">
    <property type="entry name" value="Peptidase_M56"/>
</dbReference>
<feature type="domain" description="Peptidase M56" evidence="2">
    <location>
        <begin position="4"/>
        <end position="312"/>
    </location>
</feature>
<dbReference type="CDD" id="cd07341">
    <property type="entry name" value="M56_BlaR1_MecR1_like"/>
    <property type="match status" value="1"/>
</dbReference>
<keyword evidence="1" id="KW-1133">Transmembrane helix</keyword>
<accession>A0A1I0MU85</accession>
<gene>
    <name evidence="3" type="ORF">SAMN05421659_102131</name>
</gene>
<dbReference type="InterPro" id="IPR052173">
    <property type="entry name" value="Beta-lactam_resp_regulator"/>
</dbReference>